<accession>A0A5C6ELH9</accession>
<dbReference type="SUPFAM" id="SSF53163">
    <property type="entry name" value="HybD-like"/>
    <property type="match status" value="1"/>
</dbReference>
<dbReference type="EMBL" id="SJPW01000005">
    <property type="protein sequence ID" value="TWU50573.1"/>
    <property type="molecule type" value="Genomic_DNA"/>
</dbReference>
<dbReference type="AlphaFoldDB" id="A0A5C6ELH9"/>
<sequence length="174" mass="19085">MNKTWDRLPACRAQPDRLEAYPTTIIGVGSPHGDDQFGWVVAEELENTHGLVGRKISNPIDLIGWLDESDRVIVIDAAVGLPGDVDFQMLGFANAKDRTTIGQIRSHGTHDIGLEQTLRMAESLGKRTDHVELWVGNARNIERLDPMSPALIAIAKCCAAEIFREVCDARTIAG</sequence>
<dbReference type="Gene3D" id="3.40.50.1450">
    <property type="entry name" value="HybD-like"/>
    <property type="match status" value="1"/>
</dbReference>
<evidence type="ECO:0000313" key="1">
    <source>
        <dbReference type="EMBL" id="TWU50573.1"/>
    </source>
</evidence>
<dbReference type="Proteomes" id="UP000318288">
    <property type="component" value="Unassembled WGS sequence"/>
</dbReference>
<organism evidence="1 2">
    <name type="scientific">Rubripirellula tenax</name>
    <dbReference type="NCBI Taxonomy" id="2528015"/>
    <lineage>
        <taxon>Bacteria</taxon>
        <taxon>Pseudomonadati</taxon>
        <taxon>Planctomycetota</taxon>
        <taxon>Planctomycetia</taxon>
        <taxon>Pirellulales</taxon>
        <taxon>Pirellulaceae</taxon>
        <taxon>Rubripirellula</taxon>
    </lineage>
</organism>
<evidence type="ECO:0008006" key="3">
    <source>
        <dbReference type="Google" id="ProtNLM"/>
    </source>
</evidence>
<evidence type="ECO:0000313" key="2">
    <source>
        <dbReference type="Proteomes" id="UP000318288"/>
    </source>
</evidence>
<keyword evidence="2" id="KW-1185">Reference proteome</keyword>
<reference evidence="1 2" key="1">
    <citation type="submission" date="2019-02" db="EMBL/GenBank/DDBJ databases">
        <title>Deep-cultivation of Planctomycetes and their phenomic and genomic characterization uncovers novel biology.</title>
        <authorList>
            <person name="Wiegand S."/>
            <person name="Jogler M."/>
            <person name="Boedeker C."/>
            <person name="Pinto D."/>
            <person name="Vollmers J."/>
            <person name="Rivas-Marin E."/>
            <person name="Kohn T."/>
            <person name="Peeters S.H."/>
            <person name="Heuer A."/>
            <person name="Rast P."/>
            <person name="Oberbeckmann S."/>
            <person name="Bunk B."/>
            <person name="Jeske O."/>
            <person name="Meyerdierks A."/>
            <person name="Storesund J.E."/>
            <person name="Kallscheuer N."/>
            <person name="Luecker S."/>
            <person name="Lage O.M."/>
            <person name="Pohl T."/>
            <person name="Merkel B.J."/>
            <person name="Hornburger P."/>
            <person name="Mueller R.-W."/>
            <person name="Bruemmer F."/>
            <person name="Labrenz M."/>
            <person name="Spormann A.M."/>
            <person name="Op Den Camp H."/>
            <person name="Overmann J."/>
            <person name="Amann R."/>
            <person name="Jetten M.S.M."/>
            <person name="Mascher T."/>
            <person name="Medema M.H."/>
            <person name="Devos D.P."/>
            <person name="Kaster A.-K."/>
            <person name="Ovreas L."/>
            <person name="Rohde M."/>
            <person name="Galperin M.Y."/>
            <person name="Jogler C."/>
        </authorList>
    </citation>
    <scope>NUCLEOTIDE SEQUENCE [LARGE SCALE GENOMIC DNA]</scope>
    <source>
        <strain evidence="1 2">Poly51</strain>
    </source>
</reference>
<dbReference type="OrthoDB" id="9808862at2"/>
<dbReference type="RefSeq" id="WP_146459297.1">
    <property type="nucleotide sequence ID" value="NZ_SJPW01000005.1"/>
</dbReference>
<proteinExistence type="predicted"/>
<gene>
    <name evidence="1" type="ORF">Poly51_38650</name>
</gene>
<protein>
    <recommendedName>
        <fullName evidence="3">Hydrogenase maturation protease</fullName>
    </recommendedName>
</protein>
<comment type="caution">
    <text evidence="1">The sequence shown here is derived from an EMBL/GenBank/DDBJ whole genome shotgun (WGS) entry which is preliminary data.</text>
</comment>
<dbReference type="InterPro" id="IPR023430">
    <property type="entry name" value="Pept_HybD-like_dom_sf"/>
</dbReference>
<name>A0A5C6ELH9_9BACT</name>